<dbReference type="Proteomes" id="UP000317344">
    <property type="component" value="Chromosome"/>
</dbReference>
<accession>A0A516X7U1</accession>
<dbReference type="AlphaFoldDB" id="A0A516X7U1"/>
<name>A0A516X7U1_9ACTN</name>
<feature type="domain" description="N-acetyltransferase" evidence="3">
    <location>
        <begin position="1"/>
        <end position="122"/>
    </location>
</feature>
<evidence type="ECO:0000313" key="4">
    <source>
        <dbReference type="EMBL" id="QDQ99130.1"/>
    </source>
</evidence>
<dbReference type="InterPro" id="IPR050832">
    <property type="entry name" value="Bact_Acetyltransf"/>
</dbReference>
<evidence type="ECO:0000256" key="2">
    <source>
        <dbReference type="ARBA" id="ARBA00023315"/>
    </source>
</evidence>
<dbReference type="KEGG" id="toy:FO059_07335"/>
<proteinExistence type="predicted"/>
<sequence length="139" mass="15015">MDAVADDDPLASTVFADARRRKRLLVAAADGGVVVGFVLLRDLDGAMHIEQLAVAPEWGRQGIGRGLMSAAADLARDSGAATMTLTTFRDVPFNGPFYAALGWRVIPEHALSPGLARVRDDERAVGLDRWPRQAMWSNT</sequence>
<gene>
    <name evidence="4" type="ORF">FO059_07335</name>
</gene>
<reference evidence="4 5" key="1">
    <citation type="submission" date="2019-07" db="EMBL/GenBank/DDBJ databases">
        <title>Tomitella cavernea sp. nov., an actinomycete isolated from soil.</title>
        <authorList>
            <person name="Cheng J."/>
        </authorList>
    </citation>
    <scope>NUCLEOTIDE SEQUENCE [LARGE SCALE GENOMIC DNA]</scope>
    <source>
        <strain evidence="4 5">HY188</strain>
    </source>
</reference>
<evidence type="ECO:0000313" key="5">
    <source>
        <dbReference type="Proteomes" id="UP000317344"/>
    </source>
</evidence>
<dbReference type="PANTHER" id="PTHR43877">
    <property type="entry name" value="AMINOALKYLPHOSPHONATE N-ACETYLTRANSFERASE-RELATED-RELATED"/>
    <property type="match status" value="1"/>
</dbReference>
<dbReference type="EMBL" id="CP041765">
    <property type="protein sequence ID" value="QDQ99130.1"/>
    <property type="molecule type" value="Genomic_DNA"/>
</dbReference>
<dbReference type="Gene3D" id="3.40.630.30">
    <property type="match status" value="1"/>
</dbReference>
<keyword evidence="1 4" id="KW-0808">Transferase</keyword>
<evidence type="ECO:0000259" key="3">
    <source>
        <dbReference type="PROSITE" id="PS51186"/>
    </source>
</evidence>
<organism evidence="4 5">
    <name type="scientific">Tomitella fengzijianii</name>
    <dbReference type="NCBI Taxonomy" id="2597660"/>
    <lineage>
        <taxon>Bacteria</taxon>
        <taxon>Bacillati</taxon>
        <taxon>Actinomycetota</taxon>
        <taxon>Actinomycetes</taxon>
        <taxon>Mycobacteriales</taxon>
        <taxon>Tomitella</taxon>
    </lineage>
</organism>
<keyword evidence="5" id="KW-1185">Reference proteome</keyword>
<evidence type="ECO:0000256" key="1">
    <source>
        <dbReference type="ARBA" id="ARBA00022679"/>
    </source>
</evidence>
<dbReference type="Pfam" id="PF00583">
    <property type="entry name" value="Acetyltransf_1"/>
    <property type="match status" value="1"/>
</dbReference>
<dbReference type="OrthoDB" id="572496at2"/>
<protein>
    <submittedName>
        <fullName evidence="4">GNAT family N-acetyltransferase</fullName>
    </submittedName>
</protein>
<dbReference type="PROSITE" id="PS51186">
    <property type="entry name" value="GNAT"/>
    <property type="match status" value="1"/>
</dbReference>
<dbReference type="GO" id="GO:0016747">
    <property type="term" value="F:acyltransferase activity, transferring groups other than amino-acyl groups"/>
    <property type="evidence" value="ECO:0007669"/>
    <property type="project" value="InterPro"/>
</dbReference>
<dbReference type="SUPFAM" id="SSF55729">
    <property type="entry name" value="Acyl-CoA N-acyltransferases (Nat)"/>
    <property type="match status" value="1"/>
</dbReference>
<dbReference type="InterPro" id="IPR016181">
    <property type="entry name" value="Acyl_CoA_acyltransferase"/>
</dbReference>
<dbReference type="CDD" id="cd04301">
    <property type="entry name" value="NAT_SF"/>
    <property type="match status" value="1"/>
</dbReference>
<dbReference type="PANTHER" id="PTHR43877:SF1">
    <property type="entry name" value="ACETYLTRANSFERASE"/>
    <property type="match status" value="1"/>
</dbReference>
<reference evidence="4 5" key="2">
    <citation type="submission" date="2019-07" db="EMBL/GenBank/DDBJ databases">
        <authorList>
            <person name="Huang Y."/>
        </authorList>
    </citation>
    <scope>NUCLEOTIDE SEQUENCE [LARGE SCALE GENOMIC DNA]</scope>
    <source>
        <strain evidence="4 5">HY188</strain>
    </source>
</reference>
<keyword evidence="2" id="KW-0012">Acyltransferase</keyword>
<dbReference type="InterPro" id="IPR000182">
    <property type="entry name" value="GNAT_dom"/>
</dbReference>